<dbReference type="GO" id="GO:1990904">
    <property type="term" value="C:ribonucleoprotein complex"/>
    <property type="evidence" value="ECO:0007669"/>
    <property type="project" value="UniProtKB-KW"/>
</dbReference>
<keyword evidence="8" id="KW-0687">Ribonucleoprotein</keyword>
<feature type="compositionally biased region" description="Basic residues" evidence="14">
    <location>
        <begin position="216"/>
        <end position="226"/>
    </location>
</feature>
<keyword evidence="6" id="KW-0496">Mitochondrion</keyword>
<keyword evidence="4" id="KW-0689">Ribosomal protein</keyword>
<feature type="region of interest" description="Disordered" evidence="14">
    <location>
        <begin position="214"/>
        <end position="240"/>
    </location>
</feature>
<keyword evidence="16" id="KW-1185">Reference proteome</keyword>
<dbReference type="Gene3D" id="6.10.280.120">
    <property type="entry name" value="Growth arrest and DNA-damage-inducible proteins-interacting protein 1"/>
    <property type="match status" value="1"/>
</dbReference>
<comment type="similarity">
    <text evidence="3">Belongs to the mitochondrion-specific ribosomal protein mL64 family.</text>
</comment>
<comment type="subcellular location">
    <subcellularLocation>
        <location evidence="2">Mitochondrion</location>
    </subcellularLocation>
    <subcellularLocation>
        <location evidence="1">Nucleus</location>
    </subcellularLocation>
</comment>
<dbReference type="OrthoDB" id="6247992at2759"/>
<dbReference type="InterPro" id="IPR018472">
    <property type="entry name" value="Ribosomal_mL64"/>
</dbReference>
<dbReference type="CTD" id="90480"/>
<evidence type="ECO:0000256" key="9">
    <source>
        <dbReference type="ARBA" id="ARBA00023306"/>
    </source>
</evidence>
<dbReference type="GO" id="GO:0005634">
    <property type="term" value="C:nucleus"/>
    <property type="evidence" value="ECO:0007669"/>
    <property type="project" value="UniProtKB-SubCell"/>
</dbReference>
<dbReference type="AlphaFoldDB" id="A0A672S6H8"/>
<evidence type="ECO:0000313" key="15">
    <source>
        <dbReference type="Ensembl" id="ENSSGRP00000096781.1"/>
    </source>
</evidence>
<evidence type="ECO:0000256" key="12">
    <source>
        <dbReference type="ARBA" id="ARBA00035485"/>
    </source>
</evidence>
<keyword evidence="5" id="KW-0175">Coiled coil</keyword>
<keyword evidence="9" id="KW-0131">Cell cycle</keyword>
<evidence type="ECO:0000256" key="7">
    <source>
        <dbReference type="ARBA" id="ARBA00023242"/>
    </source>
</evidence>
<proteinExistence type="inferred from homology"/>
<protein>
    <recommendedName>
        <fullName evidence="11">Large ribosomal subunit protein mL64</fullName>
    </recommendedName>
    <alternativeName>
        <fullName evidence="10">39S ribosomal protein L59, mitochondrial</fullName>
    </alternativeName>
    <alternativeName>
        <fullName evidence="12">Growth arrest and DNA damage-inducible proteins-interacting protein 1</fullName>
    </alternativeName>
</protein>
<sequence length="240" mass="27875">MTSAPRANTFDVGEVTALSSNMAASLLSSRTALLLGVSKCNSFLPAVVQQTASYNPRPLWLNIKNPYIPNKESEKTPEWQKTEKYERKLFGRYGSSSGVEPAKLWPSHARLEELMAEEKEWHPPIEVMLENIAAREREKEQKRTQREKIIAANMAKMPKMIGDWKKQKREAKQKQREEKMKRDKLLAEARERFGYALDPRSAKFQEMVTEIEKEEKKKRKLLKRRKREEEQGPEAAESSQ</sequence>
<dbReference type="GO" id="GO:0005739">
    <property type="term" value="C:mitochondrion"/>
    <property type="evidence" value="ECO:0007669"/>
    <property type="project" value="UniProtKB-SubCell"/>
</dbReference>
<dbReference type="Pfam" id="PF10147">
    <property type="entry name" value="CR6_interact"/>
    <property type="match status" value="1"/>
</dbReference>
<dbReference type="PANTHER" id="PTHR31761">
    <property type="entry name" value="GROWTH ARREST AND DNA DAMAGE-INDUCIBLE PROTEINS-INTERACTING PROTEIN 1 GADD45GIP1"/>
    <property type="match status" value="1"/>
</dbReference>
<dbReference type="GeneID" id="107553677"/>
<evidence type="ECO:0000256" key="14">
    <source>
        <dbReference type="SAM" id="MobiDB-lite"/>
    </source>
</evidence>
<feature type="region of interest" description="Disordered" evidence="14">
    <location>
        <begin position="164"/>
        <end position="185"/>
    </location>
</feature>
<organism evidence="15 16">
    <name type="scientific">Sinocyclocheilus grahami</name>
    <name type="common">Dianchi golden-line fish</name>
    <name type="synonym">Barbus grahami</name>
    <dbReference type="NCBI Taxonomy" id="75366"/>
    <lineage>
        <taxon>Eukaryota</taxon>
        <taxon>Metazoa</taxon>
        <taxon>Chordata</taxon>
        <taxon>Craniata</taxon>
        <taxon>Vertebrata</taxon>
        <taxon>Euteleostomi</taxon>
        <taxon>Actinopterygii</taxon>
        <taxon>Neopterygii</taxon>
        <taxon>Teleostei</taxon>
        <taxon>Ostariophysi</taxon>
        <taxon>Cypriniformes</taxon>
        <taxon>Cyprinidae</taxon>
        <taxon>Cyprininae</taxon>
        <taxon>Sinocyclocheilus</taxon>
    </lineage>
</organism>
<dbReference type="PANTHER" id="PTHR31761:SF1">
    <property type="entry name" value="LARGE RIBOSOMAL SUBUNIT PROTEIN ML64"/>
    <property type="match status" value="1"/>
</dbReference>
<evidence type="ECO:0000256" key="8">
    <source>
        <dbReference type="ARBA" id="ARBA00023274"/>
    </source>
</evidence>
<name>A0A672S6H8_SINGR</name>
<keyword evidence="7" id="KW-0539">Nucleus</keyword>
<dbReference type="InterPro" id="IPR043035">
    <property type="entry name" value="Ribosomal_mL64_sf"/>
</dbReference>
<dbReference type="GO" id="GO:0005840">
    <property type="term" value="C:ribosome"/>
    <property type="evidence" value="ECO:0007669"/>
    <property type="project" value="UniProtKB-KW"/>
</dbReference>
<evidence type="ECO:0000256" key="10">
    <source>
        <dbReference type="ARBA" id="ARBA00030700"/>
    </source>
</evidence>
<evidence type="ECO:0000256" key="5">
    <source>
        <dbReference type="ARBA" id="ARBA00023054"/>
    </source>
</evidence>
<reference evidence="15" key="1">
    <citation type="submission" date="2025-08" db="UniProtKB">
        <authorList>
            <consortium name="Ensembl"/>
        </authorList>
    </citation>
    <scope>IDENTIFICATION</scope>
</reference>
<accession>A0A672S6H8</accession>
<dbReference type="OMA" id="EPHSWIH"/>
<dbReference type="Ensembl" id="ENSSGRT00000102965.1">
    <property type="protein sequence ID" value="ENSSGRP00000096781.1"/>
    <property type="gene ID" value="ENSSGRG00000048320.1"/>
</dbReference>
<comment type="function">
    <text evidence="13">Acts as a negative regulator of G1 to S cell cycle phase progression by inhibiting cyclin-dependent kinases. Inhibitory effects are additive with GADD45 proteins but also occur in the absence of GADD45 proteins. Acts as a repressor of the orphan nuclear receptor NR4A1 by inhibiting AB domain-mediated transcriptional activity. May be involved in the hormone-mediated regulation of NR4A1 transcriptional activity. May play a role in mitochondrial protein synthesis.</text>
</comment>
<gene>
    <name evidence="15" type="primary">gadd45gip1</name>
</gene>
<dbReference type="KEGG" id="sgh:107553677"/>
<evidence type="ECO:0000256" key="2">
    <source>
        <dbReference type="ARBA" id="ARBA00004173"/>
    </source>
</evidence>
<evidence type="ECO:0000256" key="1">
    <source>
        <dbReference type="ARBA" id="ARBA00004123"/>
    </source>
</evidence>
<evidence type="ECO:0000256" key="11">
    <source>
        <dbReference type="ARBA" id="ARBA00035184"/>
    </source>
</evidence>
<evidence type="ECO:0000256" key="13">
    <source>
        <dbReference type="ARBA" id="ARBA00060144"/>
    </source>
</evidence>
<evidence type="ECO:0000256" key="3">
    <source>
        <dbReference type="ARBA" id="ARBA00005421"/>
    </source>
</evidence>
<evidence type="ECO:0000256" key="4">
    <source>
        <dbReference type="ARBA" id="ARBA00022980"/>
    </source>
</evidence>
<evidence type="ECO:0000256" key="6">
    <source>
        <dbReference type="ARBA" id="ARBA00023128"/>
    </source>
</evidence>
<reference evidence="15" key="2">
    <citation type="submission" date="2025-09" db="UniProtKB">
        <authorList>
            <consortium name="Ensembl"/>
        </authorList>
    </citation>
    <scope>IDENTIFICATION</scope>
</reference>
<dbReference type="RefSeq" id="XP_016091457.1">
    <property type="nucleotide sequence ID" value="XM_016235971.1"/>
</dbReference>
<dbReference type="InParanoid" id="A0A672S6H8"/>
<dbReference type="Proteomes" id="UP000472262">
    <property type="component" value="Unassembled WGS sequence"/>
</dbReference>
<evidence type="ECO:0000313" key="16">
    <source>
        <dbReference type="Proteomes" id="UP000472262"/>
    </source>
</evidence>